<accession>A0ABR4PVK9</accession>
<sequence>MDITEYSTIQGWKAEVAAAKDLFIEGIPKIELHVHVEGTMTASLRWRLAQRNKLSIHSSSRNKTYSSLEELSADYNLLNPQQPRSTTGSKKISAFFDAYYGSMDVLRTEEDFYDLAMDQFTRASKMNVRYCEVFFDPQAHTRRGIDWAIFMSGLRRASLQAKEELNIKSQYIMCFLRDAPLVEATQHYEAALAYRDMIVGIGLDSNEYDRPPSLFYELFTRARADGFKITAHCDVTQKDCHEHIRQVLCSLGGSGADRCDHGLDAADQPELMALARQKQTAFTICPWAYVRHVPAPVLFESIRILVREGVRVTISSDSPAYMEEQWIEQNLKLARLRCGFTDEELLSLQKNAVGACWASEQVKREMMDELEAFYASSR</sequence>
<protein>
    <submittedName>
        <fullName evidence="5">Adenosine deaminase</fullName>
    </submittedName>
</protein>
<name>A0ABR4PVK9_9HELO</name>
<dbReference type="Proteomes" id="UP001629113">
    <property type="component" value="Unassembled WGS sequence"/>
</dbReference>
<dbReference type="SUPFAM" id="SSF51556">
    <property type="entry name" value="Metallo-dependent hydrolases"/>
    <property type="match status" value="1"/>
</dbReference>
<dbReference type="InterPro" id="IPR001365">
    <property type="entry name" value="A_deaminase_dom"/>
</dbReference>
<evidence type="ECO:0000313" key="5">
    <source>
        <dbReference type="EMBL" id="KAL3427192.1"/>
    </source>
</evidence>
<dbReference type="EMBL" id="JBFCZG010000001">
    <property type="protein sequence ID" value="KAL3427192.1"/>
    <property type="molecule type" value="Genomic_DNA"/>
</dbReference>
<evidence type="ECO:0000313" key="6">
    <source>
        <dbReference type="Proteomes" id="UP001629113"/>
    </source>
</evidence>
<dbReference type="InterPro" id="IPR006330">
    <property type="entry name" value="Ado/ade_deaminase"/>
</dbReference>
<proteinExistence type="predicted"/>
<dbReference type="PANTHER" id="PTHR43114">
    <property type="entry name" value="ADENINE DEAMINASE"/>
    <property type="match status" value="1"/>
</dbReference>
<comment type="cofactor">
    <cofactor evidence="1">
        <name>Zn(2+)</name>
        <dbReference type="ChEBI" id="CHEBI:29105"/>
    </cofactor>
</comment>
<dbReference type="Gene3D" id="3.20.20.140">
    <property type="entry name" value="Metal-dependent hydrolases"/>
    <property type="match status" value="1"/>
</dbReference>
<gene>
    <name evidence="5" type="ORF">PVAG01_00701</name>
</gene>
<dbReference type="NCBIfam" id="TIGR01430">
    <property type="entry name" value="aden_deam"/>
    <property type="match status" value="1"/>
</dbReference>
<dbReference type="Pfam" id="PF00962">
    <property type="entry name" value="A_deaminase"/>
    <property type="match status" value="1"/>
</dbReference>
<keyword evidence="2" id="KW-0479">Metal-binding</keyword>
<evidence type="ECO:0000259" key="4">
    <source>
        <dbReference type="Pfam" id="PF00962"/>
    </source>
</evidence>
<reference evidence="5 6" key="1">
    <citation type="submission" date="2024-06" db="EMBL/GenBank/DDBJ databases">
        <title>Complete genome of Phlyctema vagabunda strain 19-DSS-EL-015.</title>
        <authorList>
            <person name="Fiorenzani C."/>
        </authorList>
    </citation>
    <scope>NUCLEOTIDE SEQUENCE [LARGE SCALE GENOMIC DNA]</scope>
    <source>
        <strain evidence="5 6">19-DSS-EL-015</strain>
    </source>
</reference>
<evidence type="ECO:0000256" key="2">
    <source>
        <dbReference type="ARBA" id="ARBA00022723"/>
    </source>
</evidence>
<feature type="domain" description="Adenosine deaminase" evidence="4">
    <location>
        <begin position="28"/>
        <end position="371"/>
    </location>
</feature>
<dbReference type="InterPro" id="IPR032466">
    <property type="entry name" value="Metal_Hydrolase"/>
</dbReference>
<organism evidence="5 6">
    <name type="scientific">Phlyctema vagabunda</name>
    <dbReference type="NCBI Taxonomy" id="108571"/>
    <lineage>
        <taxon>Eukaryota</taxon>
        <taxon>Fungi</taxon>
        <taxon>Dikarya</taxon>
        <taxon>Ascomycota</taxon>
        <taxon>Pezizomycotina</taxon>
        <taxon>Leotiomycetes</taxon>
        <taxon>Helotiales</taxon>
        <taxon>Dermateaceae</taxon>
        <taxon>Phlyctema</taxon>
    </lineage>
</organism>
<dbReference type="PANTHER" id="PTHR43114:SF7">
    <property type="entry name" value="ADENOSINE DEAMINASE DOMAIN-CONTAINING PROTEIN"/>
    <property type="match status" value="1"/>
</dbReference>
<evidence type="ECO:0000256" key="1">
    <source>
        <dbReference type="ARBA" id="ARBA00001947"/>
    </source>
</evidence>
<comment type="caution">
    <text evidence="5">The sequence shown here is derived from an EMBL/GenBank/DDBJ whole genome shotgun (WGS) entry which is preliminary data.</text>
</comment>
<keyword evidence="3" id="KW-0378">Hydrolase</keyword>
<evidence type="ECO:0000256" key="3">
    <source>
        <dbReference type="ARBA" id="ARBA00022801"/>
    </source>
</evidence>
<keyword evidence="6" id="KW-1185">Reference proteome</keyword>